<dbReference type="InterPro" id="IPR004663">
    <property type="entry name" value="Lon_arc"/>
</dbReference>
<organism evidence="19 20">
    <name type="scientific">Halomarina oriensis</name>
    <dbReference type="NCBI Taxonomy" id="671145"/>
    <lineage>
        <taxon>Archaea</taxon>
        <taxon>Methanobacteriati</taxon>
        <taxon>Methanobacteriota</taxon>
        <taxon>Stenosarchaea group</taxon>
        <taxon>Halobacteria</taxon>
        <taxon>Halobacteriales</taxon>
        <taxon>Natronomonadaceae</taxon>
        <taxon>Halomarina</taxon>
    </lineage>
</organism>
<feature type="transmembrane region" description="Helical" evidence="15">
    <location>
        <begin position="164"/>
        <end position="197"/>
    </location>
</feature>
<dbReference type="RefSeq" id="WP_158205125.1">
    <property type="nucleotide sequence ID" value="NZ_WSZK01000023.1"/>
</dbReference>
<dbReference type="GO" id="GO:0004252">
    <property type="term" value="F:serine-type endopeptidase activity"/>
    <property type="evidence" value="ECO:0007669"/>
    <property type="project" value="UniProtKB-UniRule"/>
</dbReference>
<evidence type="ECO:0000256" key="13">
    <source>
        <dbReference type="ARBA" id="ARBA00026070"/>
    </source>
</evidence>
<evidence type="ECO:0000313" key="19">
    <source>
        <dbReference type="EMBL" id="MWG35448.1"/>
    </source>
</evidence>
<dbReference type="GO" id="GO:0005886">
    <property type="term" value="C:plasma membrane"/>
    <property type="evidence" value="ECO:0007669"/>
    <property type="project" value="UniProtKB-SubCell"/>
</dbReference>
<gene>
    <name evidence="19" type="primary">lonB</name>
    <name evidence="19" type="ORF">GQS65_13295</name>
</gene>
<evidence type="ECO:0000256" key="14">
    <source>
        <dbReference type="PROSITE-ProRule" id="PRU01122"/>
    </source>
</evidence>
<keyword evidence="6 15" id="KW-0812">Transmembrane</keyword>
<accession>A0A6B0GUQ1</accession>
<dbReference type="SUPFAM" id="SSF52540">
    <property type="entry name" value="P-loop containing nucleoside triphosphate hydrolases"/>
    <property type="match status" value="1"/>
</dbReference>
<dbReference type="Pfam" id="PF00158">
    <property type="entry name" value="Sigma54_activat"/>
    <property type="match status" value="1"/>
</dbReference>
<dbReference type="PANTHER" id="PTHR10046">
    <property type="entry name" value="ATP DEPENDENT LON PROTEASE FAMILY MEMBER"/>
    <property type="match status" value="1"/>
</dbReference>
<dbReference type="InterPro" id="IPR000523">
    <property type="entry name" value="Mg_chelatse_chII-like_cat_dom"/>
</dbReference>
<dbReference type="InterPro" id="IPR027065">
    <property type="entry name" value="Lon_Prtase"/>
</dbReference>
<evidence type="ECO:0000256" key="5">
    <source>
        <dbReference type="ARBA" id="ARBA00022670"/>
    </source>
</evidence>
<dbReference type="OrthoDB" id="64652at2157"/>
<dbReference type="SMART" id="SM00382">
    <property type="entry name" value="AAA"/>
    <property type="match status" value="1"/>
</dbReference>
<dbReference type="CDD" id="cd00009">
    <property type="entry name" value="AAA"/>
    <property type="match status" value="1"/>
</dbReference>
<evidence type="ECO:0000256" key="15">
    <source>
        <dbReference type="RuleBase" id="RU369001"/>
    </source>
</evidence>
<dbReference type="Proteomes" id="UP000451471">
    <property type="component" value="Unassembled WGS sequence"/>
</dbReference>
<keyword evidence="5 14" id="KW-0645">Protease</keyword>
<dbReference type="Pfam" id="PF01078">
    <property type="entry name" value="Mg_chelatase"/>
    <property type="match status" value="1"/>
</dbReference>
<reference evidence="19 20" key="1">
    <citation type="submission" date="2019-12" db="EMBL/GenBank/DDBJ databases">
        <title>Halocatena pleomorpha gen. nov. sp. nov., an extremely halophilic archaeon of family Halobacteriaceae isolated from saltpan soil.</title>
        <authorList>
            <person name="Pal Y."/>
            <person name="Verma A."/>
            <person name="Krishnamurthi S."/>
            <person name="Kumar P."/>
        </authorList>
    </citation>
    <scope>NUCLEOTIDE SEQUENCE [LARGE SCALE GENOMIC DNA]</scope>
    <source>
        <strain evidence="19 20">JCM 16495</strain>
    </source>
</reference>
<comment type="function">
    <text evidence="15">ATP-dependent serine protease that mediates the selective degradation of mutant and abnormal proteins as well as certain short-lived regulatory proteins. Degrades polypeptides processively.</text>
</comment>
<comment type="caution">
    <text evidence="15">Lacks conserved residue(s) required for the propagation of feature annotation.</text>
</comment>
<comment type="subcellular location">
    <subcellularLocation>
        <location evidence="1 15">Cell membrane</location>
        <topology evidence="1 15">Multi-pass membrane protein</topology>
    </subcellularLocation>
</comment>
<protein>
    <recommendedName>
        <fullName evidence="3 15">Archaeal Lon protease</fullName>
        <ecNumber evidence="15">3.4.21.-</ecNumber>
    </recommendedName>
    <alternativeName>
        <fullName evidence="15">ATP-dependent protease La homolog</fullName>
    </alternativeName>
</protein>
<dbReference type="GO" id="GO:0004176">
    <property type="term" value="F:ATP-dependent peptidase activity"/>
    <property type="evidence" value="ECO:0007669"/>
    <property type="project" value="UniProtKB-UniRule"/>
</dbReference>
<evidence type="ECO:0000256" key="6">
    <source>
        <dbReference type="ARBA" id="ARBA00022692"/>
    </source>
</evidence>
<keyword evidence="10 15" id="KW-0067">ATP-binding</keyword>
<dbReference type="GO" id="GO:0005524">
    <property type="term" value="F:ATP binding"/>
    <property type="evidence" value="ECO:0007669"/>
    <property type="project" value="UniProtKB-UniRule"/>
</dbReference>
<feature type="active site" evidence="14">
    <location>
        <position position="548"/>
    </location>
</feature>
<name>A0A6B0GUQ1_9EURY</name>
<keyword evidence="9 14" id="KW-0720">Serine protease</keyword>
<dbReference type="InterPro" id="IPR046843">
    <property type="entry name" value="LonB_AAA-LID"/>
</dbReference>
<dbReference type="EC" id="3.4.21.-" evidence="15"/>
<dbReference type="EMBL" id="WSZK01000023">
    <property type="protein sequence ID" value="MWG35448.1"/>
    <property type="molecule type" value="Genomic_DNA"/>
</dbReference>
<keyword evidence="12 15" id="KW-0472">Membrane</keyword>
<dbReference type="InterPro" id="IPR027417">
    <property type="entry name" value="P-loop_NTPase"/>
</dbReference>
<dbReference type="Pfam" id="PF20436">
    <property type="entry name" value="LonB_AAA-LID"/>
    <property type="match status" value="1"/>
</dbReference>
<dbReference type="InterPro" id="IPR008269">
    <property type="entry name" value="Lon_proteolytic"/>
</dbReference>
<evidence type="ECO:0000256" key="9">
    <source>
        <dbReference type="ARBA" id="ARBA00022825"/>
    </source>
</evidence>
<evidence type="ECO:0000256" key="3">
    <source>
        <dbReference type="ARBA" id="ARBA00022016"/>
    </source>
</evidence>
<dbReference type="GO" id="GO:0030163">
    <property type="term" value="P:protein catabolic process"/>
    <property type="evidence" value="ECO:0007669"/>
    <property type="project" value="UniProtKB-UniRule"/>
</dbReference>
<comment type="similarity">
    <text evidence="2 15">Belongs to the peptidase S16 family. Archaeal LonB subfamily.</text>
</comment>
<dbReference type="SUPFAM" id="SSF54211">
    <property type="entry name" value="Ribosomal protein S5 domain 2-like"/>
    <property type="match status" value="1"/>
</dbReference>
<dbReference type="NCBIfam" id="TIGR00764">
    <property type="entry name" value="lon_rel"/>
    <property type="match status" value="1"/>
</dbReference>
<dbReference type="PROSITE" id="PS50045">
    <property type="entry name" value="SIGMA54_INTERACT_4"/>
    <property type="match status" value="1"/>
</dbReference>
<keyword evidence="7 15" id="KW-0547">Nucleotide-binding</keyword>
<dbReference type="InterPro" id="IPR002078">
    <property type="entry name" value="Sigma_54_int"/>
</dbReference>
<evidence type="ECO:0000256" key="16">
    <source>
        <dbReference type="SAM" id="MobiDB-lite"/>
    </source>
</evidence>
<feature type="domain" description="Sigma-54 factor interaction" evidence="17">
    <location>
        <begin position="177"/>
        <end position="342"/>
    </location>
</feature>
<dbReference type="GO" id="GO:0006355">
    <property type="term" value="P:regulation of DNA-templated transcription"/>
    <property type="evidence" value="ECO:0007669"/>
    <property type="project" value="InterPro"/>
</dbReference>
<dbReference type="GO" id="GO:0006508">
    <property type="term" value="P:proteolysis"/>
    <property type="evidence" value="ECO:0007669"/>
    <property type="project" value="UniProtKB-KW"/>
</dbReference>
<dbReference type="PRINTS" id="PR00830">
    <property type="entry name" value="ENDOLAPTASE"/>
</dbReference>
<sequence length="675" mass="73126">MSDNNADEVPSEDGEVELPADQPDTEGTEPDLGRDVSADMVVDEDATDDLLGGLQIGSTADIEVPDRLVDQVIGQDHARDIILKAAKQRRHVMMIGSPGTGKSMLAKAMSQLLPREELQDVLVYHNPDDGNEPKIRTVPAGKGEQIVEAHKEEARKRNQMRSFLMWIIIAIVIGYALIVEGAVLLGILAAGVIYLAFRYSSRGSDAMIPNLLVNNADHQTAPFEDATGAHAGALLGDVRHDPFQSGGMETPSHDRVEAGAIHKSNKGVLFVDEINTLDIRSQQKLMTAIQEGEFSITGQSERSSGAMVQTEPVPTDFVMVAAGNMDAMENMHPALRSRIKGYGYEVYMDDTIEDTPEMRRKYARFIAQEVEKDGRLPHFDNEAVEEVILEAQRRAQRKGHLTLELRNLGGLVRVAGDIARAEDAEYTTRDHVLRAKRRSRSIEQQLADQYIERRKDYDMTVAEGDVVGRVNGLAVMGGDSGMVMPVMAEVAPSQGPGEVIATGKLQDIAQEAVMNVSAILKKFSDEDISKQDIHIQYVQSYEGVQGDSASVTMATAVISALENIPVSQSVAMTGSLSVRGDVLPVGGVTHKIEAAAKAGMDTVIIPAANMQDVMIEDEFKDQIEIIPVSHISEVLDVALAGEPEKDSLVDRLKNITGQALESGSGSPGRGSPSPQ</sequence>
<dbReference type="Gene3D" id="3.40.50.300">
    <property type="entry name" value="P-loop containing nucleotide triphosphate hydrolases"/>
    <property type="match status" value="1"/>
</dbReference>
<keyword evidence="8 14" id="KW-0378">Hydrolase</keyword>
<comment type="subunit">
    <text evidence="13 15">Homohexamer. Organized in a ring with a central cavity.</text>
</comment>
<dbReference type="PROSITE" id="PS51786">
    <property type="entry name" value="LON_PROTEOLYTIC"/>
    <property type="match status" value="1"/>
</dbReference>
<dbReference type="InterPro" id="IPR014721">
    <property type="entry name" value="Ribsml_uS5_D2-typ_fold_subgr"/>
</dbReference>
<evidence type="ECO:0000256" key="11">
    <source>
        <dbReference type="ARBA" id="ARBA00022989"/>
    </source>
</evidence>
<evidence type="ECO:0000256" key="1">
    <source>
        <dbReference type="ARBA" id="ARBA00004651"/>
    </source>
</evidence>
<comment type="caution">
    <text evidence="19">The sequence shown here is derived from an EMBL/GenBank/DDBJ whole genome shotgun (WGS) entry which is preliminary data.</text>
</comment>
<keyword evidence="11 15" id="KW-1133">Transmembrane helix</keyword>
<evidence type="ECO:0000256" key="12">
    <source>
        <dbReference type="ARBA" id="ARBA00023136"/>
    </source>
</evidence>
<keyword evidence="4 15" id="KW-1003">Cell membrane</keyword>
<feature type="region of interest" description="Disordered" evidence="16">
    <location>
        <begin position="1"/>
        <end position="34"/>
    </location>
</feature>
<keyword evidence="20" id="KW-1185">Reference proteome</keyword>
<dbReference type="InterPro" id="IPR020568">
    <property type="entry name" value="Ribosomal_Su5_D2-typ_SF"/>
</dbReference>
<evidence type="ECO:0000259" key="18">
    <source>
        <dbReference type="PROSITE" id="PS51786"/>
    </source>
</evidence>
<proteinExistence type="inferred from homology"/>
<feature type="active site" evidence="14">
    <location>
        <position position="591"/>
    </location>
</feature>
<feature type="compositionally biased region" description="Acidic residues" evidence="16">
    <location>
        <begin position="1"/>
        <end position="29"/>
    </location>
</feature>
<evidence type="ECO:0000256" key="7">
    <source>
        <dbReference type="ARBA" id="ARBA00022741"/>
    </source>
</evidence>
<dbReference type="AlphaFoldDB" id="A0A6B0GUQ1"/>
<evidence type="ECO:0000256" key="8">
    <source>
        <dbReference type="ARBA" id="ARBA00022801"/>
    </source>
</evidence>
<dbReference type="Gene3D" id="3.30.230.10">
    <property type="match status" value="1"/>
</dbReference>
<evidence type="ECO:0000256" key="4">
    <source>
        <dbReference type="ARBA" id="ARBA00022475"/>
    </source>
</evidence>
<dbReference type="InterPro" id="IPR003593">
    <property type="entry name" value="AAA+_ATPase"/>
</dbReference>
<evidence type="ECO:0000256" key="10">
    <source>
        <dbReference type="ARBA" id="ARBA00022840"/>
    </source>
</evidence>
<feature type="domain" description="Lon proteolytic" evidence="18">
    <location>
        <begin position="464"/>
        <end position="641"/>
    </location>
</feature>
<evidence type="ECO:0000313" key="20">
    <source>
        <dbReference type="Proteomes" id="UP000451471"/>
    </source>
</evidence>
<evidence type="ECO:0000256" key="2">
    <source>
        <dbReference type="ARBA" id="ARBA00009579"/>
    </source>
</evidence>
<evidence type="ECO:0000259" key="17">
    <source>
        <dbReference type="PROSITE" id="PS50045"/>
    </source>
</evidence>
<dbReference type="Pfam" id="PF05362">
    <property type="entry name" value="Lon_C"/>
    <property type="match status" value="1"/>
</dbReference>
<dbReference type="Gene3D" id="1.10.8.60">
    <property type="match status" value="1"/>
</dbReference>